<evidence type="ECO:0000256" key="1">
    <source>
        <dbReference type="SAM" id="Phobius"/>
    </source>
</evidence>
<accession>A0A6U6NVU1</accession>
<proteinExistence type="predicted"/>
<keyword evidence="1" id="KW-1133">Transmembrane helix</keyword>
<organism evidence="2">
    <name type="scientific">Zooxanthella nutricula</name>
    <dbReference type="NCBI Taxonomy" id="1333877"/>
    <lineage>
        <taxon>Eukaryota</taxon>
        <taxon>Sar</taxon>
        <taxon>Alveolata</taxon>
        <taxon>Dinophyceae</taxon>
        <taxon>Peridiniales</taxon>
        <taxon>Peridiniales incertae sedis</taxon>
        <taxon>Zooxanthella</taxon>
    </lineage>
</organism>
<feature type="transmembrane region" description="Helical" evidence="1">
    <location>
        <begin position="97"/>
        <end position="119"/>
    </location>
</feature>
<dbReference type="AlphaFoldDB" id="A0A6U6NVU1"/>
<feature type="transmembrane region" description="Helical" evidence="1">
    <location>
        <begin position="60"/>
        <end position="85"/>
    </location>
</feature>
<feature type="transmembrane region" description="Helical" evidence="1">
    <location>
        <begin position="131"/>
        <end position="153"/>
    </location>
</feature>
<evidence type="ECO:0000313" key="2">
    <source>
        <dbReference type="EMBL" id="CAD9583129.1"/>
    </source>
</evidence>
<name>A0A6U6NVU1_9DINO</name>
<keyword evidence="1" id="KW-0472">Membrane</keyword>
<protein>
    <submittedName>
        <fullName evidence="2">Uncharacterized protein</fullName>
    </submittedName>
</protein>
<dbReference type="EMBL" id="HBGW01050234">
    <property type="protein sequence ID" value="CAD9583129.1"/>
    <property type="molecule type" value="Transcribed_RNA"/>
</dbReference>
<sequence>MSCVQWGFPTAEDNRQADIIFALRSVAVVLTVIPATMFGFFAVGFALVDDQNAQNSGFTAAASLVSFILFGGALVGVLVVCCLCWGFRYAAKEKNAFLLGVFGVLDSICAAGAVITAVGRLTQAVSSGSNLGGTAGTAAAQLVQVAFFVYTAWATCKLKGRVEALDVTPPVAASVVGSPTLAQPKADVPVVV</sequence>
<feature type="transmembrane region" description="Helical" evidence="1">
    <location>
        <begin position="21"/>
        <end position="48"/>
    </location>
</feature>
<keyword evidence="1" id="KW-0812">Transmembrane</keyword>
<gene>
    <name evidence="2" type="ORF">BRAN1462_LOCUS31957</name>
</gene>
<reference evidence="2" key="1">
    <citation type="submission" date="2021-01" db="EMBL/GenBank/DDBJ databases">
        <authorList>
            <person name="Corre E."/>
            <person name="Pelletier E."/>
            <person name="Niang G."/>
            <person name="Scheremetjew M."/>
            <person name="Finn R."/>
            <person name="Kale V."/>
            <person name="Holt S."/>
            <person name="Cochrane G."/>
            <person name="Meng A."/>
            <person name="Brown T."/>
            <person name="Cohen L."/>
        </authorList>
    </citation>
    <scope>NUCLEOTIDE SEQUENCE</scope>
    <source>
        <strain evidence="2">RCC3387</strain>
    </source>
</reference>